<gene>
    <name evidence="1" type="ORF">ER308_18125</name>
</gene>
<dbReference type="KEGG" id="erz:ER308_18125"/>
<proteinExistence type="predicted"/>
<dbReference type="EMBL" id="CP036402">
    <property type="protein sequence ID" value="QBI21299.1"/>
    <property type="molecule type" value="Genomic_DNA"/>
</dbReference>
<reference evidence="1 2" key="1">
    <citation type="submission" date="2019-01" db="EMBL/GenBank/DDBJ databases">
        <title>Egibacter rhizosphaerae EGI 80759T.</title>
        <authorList>
            <person name="Chen D.-D."/>
            <person name="Tian Y."/>
            <person name="Jiao J.-Y."/>
            <person name="Zhang X.-T."/>
            <person name="Zhang Y.-G."/>
            <person name="Zhang Y."/>
            <person name="Xiao M."/>
            <person name="Shu W.-S."/>
            <person name="Li W.-J."/>
        </authorList>
    </citation>
    <scope>NUCLEOTIDE SEQUENCE [LARGE SCALE GENOMIC DNA]</scope>
    <source>
        <strain evidence="1 2">EGI 80759</strain>
    </source>
</reference>
<dbReference type="Proteomes" id="UP000291469">
    <property type="component" value="Chromosome"/>
</dbReference>
<name>A0A411YJI8_9ACTN</name>
<evidence type="ECO:0000313" key="2">
    <source>
        <dbReference type="Proteomes" id="UP000291469"/>
    </source>
</evidence>
<dbReference type="RefSeq" id="WP_131156292.1">
    <property type="nucleotide sequence ID" value="NZ_CP036402.1"/>
</dbReference>
<accession>A0A411YJI8</accession>
<protein>
    <submittedName>
        <fullName evidence="1">Uncharacterized protein</fullName>
    </submittedName>
</protein>
<organism evidence="1 2">
    <name type="scientific">Egibacter rhizosphaerae</name>
    <dbReference type="NCBI Taxonomy" id="1670831"/>
    <lineage>
        <taxon>Bacteria</taxon>
        <taxon>Bacillati</taxon>
        <taxon>Actinomycetota</taxon>
        <taxon>Nitriliruptoria</taxon>
        <taxon>Egibacterales</taxon>
        <taxon>Egibacteraceae</taxon>
        <taxon>Egibacter</taxon>
    </lineage>
</organism>
<keyword evidence="2" id="KW-1185">Reference proteome</keyword>
<evidence type="ECO:0000313" key="1">
    <source>
        <dbReference type="EMBL" id="QBI21299.1"/>
    </source>
</evidence>
<sequence>MGLVGAIAVGVASWLEPRDRLRHLSDLVADARTGLVSSATLDRDGRRGLRVVPFPLVGPAAWVGPPWYGGVTTYPGRAVTLVRRDPGPPSRELRVSVSALSGDTNVARVLRARPREPLRDVEVPVDGRLIRFTVYPPPVPPPESVEREDVKPPREDAWQALGTVDELEVGLEGLGLEPEEAALSVGVDPQPYERAARDLADWLRERRGGRW</sequence>
<dbReference type="AlphaFoldDB" id="A0A411YJI8"/>